<dbReference type="InterPro" id="IPR037682">
    <property type="entry name" value="TonB_C"/>
</dbReference>
<accession>A0A2Z4IF61</accession>
<dbReference type="SUPFAM" id="SSF74653">
    <property type="entry name" value="TolA/TonB C-terminal domain"/>
    <property type="match status" value="1"/>
</dbReference>
<feature type="domain" description="TonB C-terminal" evidence="2">
    <location>
        <begin position="153"/>
        <end position="247"/>
    </location>
</feature>
<sequence length="247" mass="28374">MLNKAFLCVFCLTLILTYKLQAQGVIPLNKYGEEIKKKEKAYYYKRLFSSDDQKDAYHILTKDLKLVGLWVFIKDKNGEIIHSSKTTVDSLGNKTAITNHDYVARIVERTFLKEGKPIKQYYQVLKSNATYIKEADSGEFIETQRVIHDAAFKEPNDWNDFLAREITYPTEARRNGDSGTVKAALYISKEGKLSHVEIANSAFMANSLCKEVRRLVNKYDGDFYPALDLEGNPVDDYFIVPIRFVLN</sequence>
<dbReference type="Pfam" id="PF03544">
    <property type="entry name" value="TonB_C"/>
    <property type="match status" value="1"/>
</dbReference>
<reference evidence="3 4" key="1">
    <citation type="submission" date="2018-06" db="EMBL/GenBank/DDBJ databases">
        <title>Echinicola strongylocentroti sp. nov., isolated from a sea urchin Strongylocentrotus intermedius.</title>
        <authorList>
            <person name="Bae S.S."/>
        </authorList>
    </citation>
    <scope>NUCLEOTIDE SEQUENCE [LARGE SCALE GENOMIC DNA]</scope>
    <source>
        <strain evidence="3 4">MEBiC08714</strain>
    </source>
</reference>
<feature type="chain" id="PRO_5016354416" description="TonB C-terminal domain-containing protein" evidence="1">
    <location>
        <begin position="23"/>
        <end position="247"/>
    </location>
</feature>
<name>A0A2Z4IF61_9BACT</name>
<protein>
    <recommendedName>
        <fullName evidence="2">TonB C-terminal domain-containing protein</fullName>
    </recommendedName>
</protein>
<dbReference type="GO" id="GO:0055085">
    <property type="term" value="P:transmembrane transport"/>
    <property type="evidence" value="ECO:0007669"/>
    <property type="project" value="InterPro"/>
</dbReference>
<keyword evidence="4" id="KW-1185">Reference proteome</keyword>
<keyword evidence="1" id="KW-0732">Signal</keyword>
<evidence type="ECO:0000259" key="2">
    <source>
        <dbReference type="PROSITE" id="PS52015"/>
    </source>
</evidence>
<feature type="signal peptide" evidence="1">
    <location>
        <begin position="1"/>
        <end position="22"/>
    </location>
</feature>
<dbReference type="PROSITE" id="PS52015">
    <property type="entry name" value="TONB_CTD"/>
    <property type="match status" value="1"/>
</dbReference>
<evidence type="ECO:0000313" key="4">
    <source>
        <dbReference type="Proteomes" id="UP000248688"/>
    </source>
</evidence>
<evidence type="ECO:0000256" key="1">
    <source>
        <dbReference type="SAM" id="SignalP"/>
    </source>
</evidence>
<dbReference type="RefSeq" id="WP_112782756.1">
    <property type="nucleotide sequence ID" value="NZ_CP030041.1"/>
</dbReference>
<organism evidence="3 4">
    <name type="scientific">Echinicola strongylocentroti</name>
    <dbReference type="NCBI Taxonomy" id="1795355"/>
    <lineage>
        <taxon>Bacteria</taxon>
        <taxon>Pseudomonadati</taxon>
        <taxon>Bacteroidota</taxon>
        <taxon>Cytophagia</taxon>
        <taxon>Cytophagales</taxon>
        <taxon>Cyclobacteriaceae</taxon>
        <taxon>Echinicola</taxon>
    </lineage>
</organism>
<gene>
    <name evidence="3" type="ORF">DN752_03825</name>
</gene>
<dbReference type="Gene3D" id="3.30.1150.10">
    <property type="match status" value="1"/>
</dbReference>
<dbReference type="KEGG" id="est:DN752_03825"/>
<proteinExistence type="predicted"/>
<dbReference type="AlphaFoldDB" id="A0A2Z4IF61"/>
<dbReference type="Proteomes" id="UP000248688">
    <property type="component" value="Chromosome"/>
</dbReference>
<dbReference type="EMBL" id="CP030041">
    <property type="protein sequence ID" value="AWW29340.1"/>
    <property type="molecule type" value="Genomic_DNA"/>
</dbReference>
<dbReference type="OrthoDB" id="822261at2"/>
<evidence type="ECO:0000313" key="3">
    <source>
        <dbReference type="EMBL" id="AWW29340.1"/>
    </source>
</evidence>